<feature type="transmembrane region" description="Helical" evidence="1">
    <location>
        <begin position="65"/>
        <end position="83"/>
    </location>
</feature>
<evidence type="ECO:0000256" key="1">
    <source>
        <dbReference type="SAM" id="Phobius"/>
    </source>
</evidence>
<comment type="caution">
    <text evidence="2">The sequence shown here is derived from an EMBL/GenBank/DDBJ whole genome shotgun (WGS) entry which is preliminary data.</text>
</comment>
<proteinExistence type="predicted"/>
<feature type="transmembrane region" description="Helical" evidence="1">
    <location>
        <begin position="315"/>
        <end position="336"/>
    </location>
</feature>
<evidence type="ECO:0000313" key="3">
    <source>
        <dbReference type="Proteomes" id="UP001597182"/>
    </source>
</evidence>
<keyword evidence="1" id="KW-0812">Transmembrane</keyword>
<dbReference type="Proteomes" id="UP001597182">
    <property type="component" value="Unassembled WGS sequence"/>
</dbReference>
<keyword evidence="1" id="KW-1133">Transmembrane helix</keyword>
<accession>A0ABW3VK04</accession>
<sequence>MSVTDDEHDVRDGAAVDPRERTLPWWGFGLANLAVVLALAFASWWLLVDPRWSPLSVYPQPYTAVLFWTILATVWVGFTFGWLGPAGLRQPWRGLVGVGLTLAIGIAITVVLAYGWGALDPTFSAGRDGGAGFTTGNLFVLFGFFSYVLSAVNGAHWPFGGRIRHPWAGIGEIALVFIPTLALYLVFALPNLATWAQPDGSPLMSLSTVIGWFYSIVVATVMTGLITENRPWSRAGSPGRVAAAAVVGNIALGTVLYFVLLAVAKLLIGPVNVTALGAGVTQYAAQFGVCFAVWMILWANIFGNKPTGFSPGVNIAVRIVVTFVMSALTYVLYYFVLAEHVLHEPGAGGTLSGNALGFLDWVIQWMLWYVLFLGSYGLPKARPEAP</sequence>
<reference evidence="3" key="1">
    <citation type="journal article" date="2019" name="Int. J. Syst. Evol. Microbiol.">
        <title>The Global Catalogue of Microorganisms (GCM) 10K type strain sequencing project: providing services to taxonomists for standard genome sequencing and annotation.</title>
        <authorList>
            <consortium name="The Broad Institute Genomics Platform"/>
            <consortium name="The Broad Institute Genome Sequencing Center for Infectious Disease"/>
            <person name="Wu L."/>
            <person name="Ma J."/>
        </authorList>
    </citation>
    <scope>NUCLEOTIDE SEQUENCE [LARGE SCALE GENOMIC DNA]</scope>
    <source>
        <strain evidence="3">CCUG 49018</strain>
    </source>
</reference>
<evidence type="ECO:0000313" key="2">
    <source>
        <dbReference type="EMBL" id="MFD1234973.1"/>
    </source>
</evidence>
<dbReference type="EMBL" id="JBHTMB010000141">
    <property type="protein sequence ID" value="MFD1234973.1"/>
    <property type="molecule type" value="Genomic_DNA"/>
</dbReference>
<feature type="transmembrane region" description="Helical" evidence="1">
    <location>
        <begin position="95"/>
        <end position="116"/>
    </location>
</feature>
<feature type="transmembrane region" description="Helical" evidence="1">
    <location>
        <begin position="167"/>
        <end position="189"/>
    </location>
</feature>
<feature type="transmembrane region" description="Helical" evidence="1">
    <location>
        <begin position="25"/>
        <end position="45"/>
    </location>
</feature>
<organism evidence="2 3">
    <name type="scientific">Pseudonocardia benzenivorans</name>
    <dbReference type="NCBI Taxonomy" id="228005"/>
    <lineage>
        <taxon>Bacteria</taxon>
        <taxon>Bacillati</taxon>
        <taxon>Actinomycetota</taxon>
        <taxon>Actinomycetes</taxon>
        <taxon>Pseudonocardiales</taxon>
        <taxon>Pseudonocardiaceae</taxon>
        <taxon>Pseudonocardia</taxon>
    </lineage>
</organism>
<name>A0ABW3VK04_9PSEU</name>
<feature type="transmembrane region" description="Helical" evidence="1">
    <location>
        <begin position="239"/>
        <end position="263"/>
    </location>
</feature>
<keyword evidence="1" id="KW-0472">Membrane</keyword>
<dbReference type="RefSeq" id="WP_013677979.1">
    <property type="nucleotide sequence ID" value="NZ_BAABKS010000029.1"/>
</dbReference>
<feature type="transmembrane region" description="Helical" evidence="1">
    <location>
        <begin position="136"/>
        <end position="155"/>
    </location>
</feature>
<keyword evidence="3" id="KW-1185">Reference proteome</keyword>
<feature type="transmembrane region" description="Helical" evidence="1">
    <location>
        <begin position="209"/>
        <end position="227"/>
    </location>
</feature>
<evidence type="ECO:0008006" key="4">
    <source>
        <dbReference type="Google" id="ProtNLM"/>
    </source>
</evidence>
<feature type="transmembrane region" description="Helical" evidence="1">
    <location>
        <begin position="283"/>
        <end position="303"/>
    </location>
</feature>
<protein>
    <recommendedName>
        <fullName evidence="4">AAT family amino acid transporter</fullName>
    </recommendedName>
</protein>
<gene>
    <name evidence="2" type="ORF">ACFQ34_16910</name>
</gene>
<feature type="transmembrane region" description="Helical" evidence="1">
    <location>
        <begin position="356"/>
        <end position="378"/>
    </location>
</feature>